<dbReference type="InterPro" id="IPR001789">
    <property type="entry name" value="Sig_transdc_resp-reg_receiver"/>
</dbReference>
<dbReference type="EMBL" id="JACJFM010000044">
    <property type="protein sequence ID" value="MBB1489152.1"/>
    <property type="molecule type" value="Genomic_DNA"/>
</dbReference>
<sequence length="334" mass="37575">MKKILIVDDEPNNLQVLRQILKEHYQLIFANNGKKCLEVAPVHNPDLILLDIMMPDLSGYEVCEQLKLNPKTSDIPVIFVSAMSDTDDEARGFDVGAVDYIHKPVSAPIVLRRVKIHLSMVRAQELERSQKAAIYMLGEAGHYNDTDTGDHIWRMADYAAVLAEAYGWPKEKTEWLLLAAPMHDTGKIGTPDAILKAPRKLSAEEWAIMQGHSEIGYEILSMCDSEIFKLAAEIARYHHERWDGSGYPNGLSGDDIPESARIVAIADVFDALTMKRPYKDAWSVEEAIEEIKKGAGNHFDPEMVELFQQVLPDILAVKEKWEHKNAKDIMASSP</sequence>
<evidence type="ECO:0000259" key="3">
    <source>
        <dbReference type="PROSITE" id="PS51832"/>
    </source>
</evidence>
<dbReference type="InterPro" id="IPR052020">
    <property type="entry name" value="Cyclic_di-GMP/3'3'-cGAMP_PDE"/>
</dbReference>
<comment type="caution">
    <text evidence="4">The sequence shown here is derived from an EMBL/GenBank/DDBJ whole genome shotgun (WGS) entry which is preliminary data.</text>
</comment>
<dbReference type="AlphaFoldDB" id="A0A839IWK9"/>
<dbReference type="GO" id="GO:0000160">
    <property type="term" value="P:phosphorelay signal transduction system"/>
    <property type="evidence" value="ECO:0007669"/>
    <property type="project" value="InterPro"/>
</dbReference>
<dbReference type="PROSITE" id="PS51832">
    <property type="entry name" value="HD_GYP"/>
    <property type="match status" value="1"/>
</dbReference>
<feature type="domain" description="Response regulatory" evidence="2">
    <location>
        <begin position="3"/>
        <end position="118"/>
    </location>
</feature>
<accession>A0A839IWK9</accession>
<dbReference type="CDD" id="cd00077">
    <property type="entry name" value="HDc"/>
    <property type="match status" value="1"/>
</dbReference>
<dbReference type="PANTHER" id="PTHR45228:SF5">
    <property type="entry name" value="CYCLIC DI-GMP PHOSPHODIESTERASE VC_1348-RELATED"/>
    <property type="match status" value="1"/>
</dbReference>
<evidence type="ECO:0000313" key="5">
    <source>
        <dbReference type="Proteomes" id="UP000565262"/>
    </source>
</evidence>
<feature type="domain" description="HD-GYP" evidence="3">
    <location>
        <begin position="126"/>
        <end position="323"/>
    </location>
</feature>
<evidence type="ECO:0000256" key="1">
    <source>
        <dbReference type="PROSITE-ProRule" id="PRU00169"/>
    </source>
</evidence>
<dbReference type="GO" id="GO:0008081">
    <property type="term" value="F:phosphoric diester hydrolase activity"/>
    <property type="evidence" value="ECO:0007669"/>
    <property type="project" value="UniProtKB-ARBA"/>
</dbReference>
<dbReference type="SMART" id="SM00448">
    <property type="entry name" value="REC"/>
    <property type="match status" value="1"/>
</dbReference>
<dbReference type="SMART" id="SM00471">
    <property type="entry name" value="HDc"/>
    <property type="match status" value="1"/>
</dbReference>
<evidence type="ECO:0000313" key="4">
    <source>
        <dbReference type="EMBL" id="MBB1489152.1"/>
    </source>
</evidence>
<dbReference type="Gene3D" id="1.10.3210.10">
    <property type="entry name" value="Hypothetical protein af1432"/>
    <property type="match status" value="1"/>
</dbReference>
<keyword evidence="5" id="KW-1185">Reference proteome</keyword>
<dbReference type="SUPFAM" id="SSF52172">
    <property type="entry name" value="CheY-like"/>
    <property type="match status" value="1"/>
</dbReference>
<dbReference type="CDD" id="cd19920">
    <property type="entry name" value="REC_PA4781-like"/>
    <property type="match status" value="1"/>
</dbReference>
<dbReference type="Proteomes" id="UP000565262">
    <property type="component" value="Unassembled WGS sequence"/>
</dbReference>
<dbReference type="PROSITE" id="PS50110">
    <property type="entry name" value="RESPONSE_REGULATORY"/>
    <property type="match status" value="1"/>
</dbReference>
<dbReference type="InterPro" id="IPR003607">
    <property type="entry name" value="HD/PDEase_dom"/>
</dbReference>
<dbReference type="Pfam" id="PF13487">
    <property type="entry name" value="HD_5"/>
    <property type="match status" value="1"/>
</dbReference>
<protein>
    <submittedName>
        <fullName evidence="4">Two-component system response regulator</fullName>
    </submittedName>
</protein>
<dbReference type="InterPro" id="IPR037522">
    <property type="entry name" value="HD_GYP_dom"/>
</dbReference>
<dbReference type="SUPFAM" id="SSF109604">
    <property type="entry name" value="HD-domain/PDEase-like"/>
    <property type="match status" value="1"/>
</dbReference>
<feature type="modified residue" description="4-aspartylphosphate" evidence="1">
    <location>
        <position position="51"/>
    </location>
</feature>
<keyword evidence="1" id="KW-0597">Phosphoprotein</keyword>
<dbReference type="InterPro" id="IPR011006">
    <property type="entry name" value="CheY-like_superfamily"/>
</dbReference>
<proteinExistence type="predicted"/>
<name>A0A839IWK9_9GAMM</name>
<dbReference type="RefSeq" id="WP_182810956.1">
    <property type="nucleotide sequence ID" value="NZ_JACJFM010000044.1"/>
</dbReference>
<reference evidence="4 5" key="1">
    <citation type="submission" date="2020-08" db="EMBL/GenBank/DDBJ databases">
        <title>Oceanospirillum sp. nov. isolated from marine sediment.</title>
        <authorList>
            <person name="Ji X."/>
        </authorList>
    </citation>
    <scope>NUCLEOTIDE SEQUENCE [LARGE SCALE GENOMIC DNA]</scope>
    <source>
        <strain evidence="4 5">D5</strain>
    </source>
</reference>
<dbReference type="PANTHER" id="PTHR45228">
    <property type="entry name" value="CYCLIC DI-GMP PHOSPHODIESTERASE TM_0186-RELATED"/>
    <property type="match status" value="1"/>
</dbReference>
<evidence type="ECO:0000259" key="2">
    <source>
        <dbReference type="PROSITE" id="PS50110"/>
    </source>
</evidence>
<dbReference type="Gene3D" id="3.40.50.2300">
    <property type="match status" value="1"/>
</dbReference>
<dbReference type="Pfam" id="PF00072">
    <property type="entry name" value="Response_reg"/>
    <property type="match status" value="1"/>
</dbReference>
<gene>
    <name evidence="4" type="ORF">H4O21_21305</name>
</gene>
<organism evidence="4 5">
    <name type="scientific">Oceanospirillum sediminis</name>
    <dbReference type="NCBI Taxonomy" id="2760088"/>
    <lineage>
        <taxon>Bacteria</taxon>
        <taxon>Pseudomonadati</taxon>
        <taxon>Pseudomonadota</taxon>
        <taxon>Gammaproteobacteria</taxon>
        <taxon>Oceanospirillales</taxon>
        <taxon>Oceanospirillaceae</taxon>
        <taxon>Oceanospirillum</taxon>
    </lineage>
</organism>